<comment type="caution">
    <text evidence="2">The sequence shown here is derived from an EMBL/GenBank/DDBJ whole genome shotgun (WGS) entry which is preliminary data.</text>
</comment>
<dbReference type="InterPro" id="IPR020349">
    <property type="entry name" value="Uncharacterised_14.7kDa"/>
</dbReference>
<organism evidence="2 3">
    <name type="scientific">Cypionkella aquatica</name>
    <dbReference type="NCBI Taxonomy" id="1756042"/>
    <lineage>
        <taxon>Bacteria</taxon>
        <taxon>Pseudomonadati</taxon>
        <taxon>Pseudomonadota</taxon>
        <taxon>Alphaproteobacteria</taxon>
        <taxon>Rhodobacterales</taxon>
        <taxon>Paracoccaceae</taxon>
        <taxon>Cypionkella</taxon>
    </lineage>
</organism>
<evidence type="ECO:0000256" key="1">
    <source>
        <dbReference type="SAM" id="SignalP"/>
    </source>
</evidence>
<keyword evidence="3" id="KW-1185">Reference proteome</keyword>
<gene>
    <name evidence="2" type="ORF">GCM10010873_22550</name>
</gene>
<sequence length="135" mass="14675">MTKFISAIALMAALTASPALALEPLNKDARVTESLVAVRVGDTIRNTCPSISAKMFTVLAKWNDLKSYLRDKGYTEDEVEAFRKNKVEKARIKGLAAEYLAKAGAVEGDVESYCKVGRDEIAKGTLAGSLLRSYK</sequence>
<proteinExistence type="predicted"/>
<dbReference type="AlphaFoldDB" id="A0AA37U8L6"/>
<dbReference type="EMBL" id="BSPP01000007">
    <property type="protein sequence ID" value="GLS87281.1"/>
    <property type="molecule type" value="Genomic_DNA"/>
</dbReference>
<evidence type="ECO:0000313" key="2">
    <source>
        <dbReference type="EMBL" id="GLS87281.1"/>
    </source>
</evidence>
<name>A0AA37U8L6_9RHOB</name>
<accession>A0AA37U8L6</accession>
<dbReference type="Proteomes" id="UP001157355">
    <property type="component" value="Unassembled WGS sequence"/>
</dbReference>
<feature type="chain" id="PRO_5041400566" description="Secreted protein" evidence="1">
    <location>
        <begin position="22"/>
        <end position="135"/>
    </location>
</feature>
<protein>
    <recommendedName>
        <fullName evidence="4">Secreted protein</fullName>
    </recommendedName>
</protein>
<keyword evidence="1" id="KW-0732">Signal</keyword>
<dbReference type="Pfam" id="PF17267">
    <property type="entry name" value="DUF5333"/>
    <property type="match status" value="1"/>
</dbReference>
<evidence type="ECO:0008006" key="4">
    <source>
        <dbReference type="Google" id="ProtNLM"/>
    </source>
</evidence>
<evidence type="ECO:0000313" key="3">
    <source>
        <dbReference type="Proteomes" id="UP001157355"/>
    </source>
</evidence>
<feature type="signal peptide" evidence="1">
    <location>
        <begin position="1"/>
        <end position="21"/>
    </location>
</feature>
<reference evidence="2 3" key="1">
    <citation type="journal article" date="2014" name="Int. J. Syst. Evol. Microbiol.">
        <title>Complete genome sequence of Corynebacterium casei LMG S-19264T (=DSM 44701T), isolated from a smear-ripened cheese.</title>
        <authorList>
            <consortium name="US DOE Joint Genome Institute (JGI-PGF)"/>
            <person name="Walter F."/>
            <person name="Albersmeier A."/>
            <person name="Kalinowski J."/>
            <person name="Ruckert C."/>
        </authorList>
    </citation>
    <scope>NUCLEOTIDE SEQUENCE [LARGE SCALE GENOMIC DNA]</scope>
    <source>
        <strain evidence="2 3">NBRC 111766</strain>
    </source>
</reference>
<dbReference type="RefSeq" id="WP_284325448.1">
    <property type="nucleotide sequence ID" value="NZ_BSPP01000007.1"/>
</dbReference>